<dbReference type="InterPro" id="IPR011990">
    <property type="entry name" value="TPR-like_helical_dom_sf"/>
</dbReference>
<dbReference type="Gene3D" id="1.25.40.10">
    <property type="entry name" value="Tetratricopeptide repeat domain"/>
    <property type="match status" value="1"/>
</dbReference>
<keyword evidence="2 9" id="KW-0812">Transmembrane</keyword>
<proteinExistence type="predicted"/>
<feature type="transmembrane region" description="Helical" evidence="9">
    <location>
        <begin position="127"/>
        <end position="145"/>
    </location>
</feature>
<feature type="transmembrane region" description="Helical" evidence="9">
    <location>
        <begin position="401"/>
        <end position="419"/>
    </location>
</feature>
<dbReference type="InterPro" id="IPR013105">
    <property type="entry name" value="TPR_2"/>
</dbReference>
<feature type="region of interest" description="Disordered" evidence="8">
    <location>
        <begin position="1"/>
        <end position="21"/>
    </location>
</feature>
<feature type="transmembrane region" description="Helical" evidence="9">
    <location>
        <begin position="66"/>
        <end position="86"/>
    </location>
</feature>
<evidence type="ECO:0000256" key="5">
    <source>
        <dbReference type="ARBA" id="ARBA00022989"/>
    </source>
</evidence>
<dbReference type="Proteomes" id="UP000178647">
    <property type="component" value="Unassembled WGS sequence"/>
</dbReference>
<feature type="repeat" description="TPR" evidence="7">
    <location>
        <begin position="601"/>
        <end position="634"/>
    </location>
</feature>
<name>A0A1G2EF41_9BACT</name>
<evidence type="ECO:0000259" key="10">
    <source>
        <dbReference type="Pfam" id="PF04932"/>
    </source>
</evidence>
<dbReference type="InterPro" id="IPR019734">
    <property type="entry name" value="TPR_rpt"/>
</dbReference>
<feature type="transmembrane region" description="Helical" evidence="9">
    <location>
        <begin position="194"/>
        <end position="212"/>
    </location>
</feature>
<keyword evidence="4 7" id="KW-0802">TPR repeat</keyword>
<feature type="transmembrane region" description="Helical" evidence="9">
    <location>
        <begin position="425"/>
        <end position="443"/>
    </location>
</feature>
<evidence type="ECO:0000256" key="4">
    <source>
        <dbReference type="ARBA" id="ARBA00022803"/>
    </source>
</evidence>
<feature type="transmembrane region" description="Helical" evidence="9">
    <location>
        <begin position="93"/>
        <end position="115"/>
    </location>
</feature>
<evidence type="ECO:0000256" key="2">
    <source>
        <dbReference type="ARBA" id="ARBA00022692"/>
    </source>
</evidence>
<comment type="subcellular location">
    <subcellularLocation>
        <location evidence="1">Membrane</location>
        <topology evidence="1">Multi-pass membrane protein</topology>
    </subcellularLocation>
</comment>
<evidence type="ECO:0000256" key="6">
    <source>
        <dbReference type="ARBA" id="ARBA00023136"/>
    </source>
</evidence>
<dbReference type="SMART" id="SM00028">
    <property type="entry name" value="TPR"/>
    <property type="match status" value="3"/>
</dbReference>
<dbReference type="EMBL" id="MHMH01000021">
    <property type="protein sequence ID" value="OGZ23970.1"/>
    <property type="molecule type" value="Genomic_DNA"/>
</dbReference>
<dbReference type="Pfam" id="PF14559">
    <property type="entry name" value="TPR_19"/>
    <property type="match status" value="1"/>
</dbReference>
<feature type="repeat" description="TPR" evidence="7">
    <location>
        <begin position="714"/>
        <end position="747"/>
    </location>
</feature>
<evidence type="ECO:0000256" key="8">
    <source>
        <dbReference type="SAM" id="MobiDB-lite"/>
    </source>
</evidence>
<keyword evidence="3" id="KW-0677">Repeat</keyword>
<dbReference type="SUPFAM" id="SSF48452">
    <property type="entry name" value="TPR-like"/>
    <property type="match status" value="1"/>
</dbReference>
<feature type="transmembrane region" description="Helical" evidence="9">
    <location>
        <begin position="243"/>
        <end position="262"/>
    </location>
</feature>
<dbReference type="PANTHER" id="PTHR37422:SF13">
    <property type="entry name" value="LIPOPOLYSACCHARIDE BIOSYNTHESIS PROTEIN PA4999-RELATED"/>
    <property type="match status" value="1"/>
</dbReference>
<evidence type="ECO:0000256" key="9">
    <source>
        <dbReference type="SAM" id="Phobius"/>
    </source>
</evidence>
<evidence type="ECO:0000256" key="7">
    <source>
        <dbReference type="PROSITE-ProRule" id="PRU00339"/>
    </source>
</evidence>
<dbReference type="AlphaFoldDB" id="A0A1G2EF41"/>
<feature type="transmembrane region" description="Helical" evidence="9">
    <location>
        <begin position="271"/>
        <end position="289"/>
    </location>
</feature>
<evidence type="ECO:0000256" key="3">
    <source>
        <dbReference type="ARBA" id="ARBA00022737"/>
    </source>
</evidence>
<feature type="transmembrane region" description="Helical" evidence="9">
    <location>
        <begin position="455"/>
        <end position="474"/>
    </location>
</feature>
<feature type="transmembrane region" description="Helical" evidence="9">
    <location>
        <begin position="33"/>
        <end position="54"/>
    </location>
</feature>
<feature type="transmembrane region" description="Helical" evidence="9">
    <location>
        <begin position="366"/>
        <end position="389"/>
    </location>
</feature>
<accession>A0A1G2EF41</accession>
<protein>
    <recommendedName>
        <fullName evidence="10">O-antigen ligase-related domain-containing protein</fullName>
    </recommendedName>
</protein>
<evidence type="ECO:0000256" key="1">
    <source>
        <dbReference type="ARBA" id="ARBA00004141"/>
    </source>
</evidence>
<dbReference type="Pfam" id="PF07719">
    <property type="entry name" value="TPR_2"/>
    <property type="match status" value="1"/>
</dbReference>
<reference evidence="11 12" key="1">
    <citation type="journal article" date="2016" name="Nat. Commun.">
        <title>Thousands of microbial genomes shed light on interconnected biogeochemical processes in an aquifer system.</title>
        <authorList>
            <person name="Anantharaman K."/>
            <person name="Brown C.T."/>
            <person name="Hug L.A."/>
            <person name="Sharon I."/>
            <person name="Castelle C.J."/>
            <person name="Probst A.J."/>
            <person name="Thomas B.C."/>
            <person name="Singh A."/>
            <person name="Wilkins M.J."/>
            <person name="Karaoz U."/>
            <person name="Brodie E.L."/>
            <person name="Williams K.H."/>
            <person name="Hubbard S.S."/>
            <person name="Banfield J.F."/>
        </authorList>
    </citation>
    <scope>NUCLEOTIDE SEQUENCE [LARGE SCALE GENOMIC DNA]</scope>
</reference>
<dbReference type="InterPro" id="IPR051533">
    <property type="entry name" value="WaaL-like"/>
</dbReference>
<comment type="caution">
    <text evidence="11">The sequence shown here is derived from an EMBL/GenBank/DDBJ whole genome shotgun (WGS) entry which is preliminary data.</text>
</comment>
<keyword evidence="6 9" id="KW-0472">Membrane</keyword>
<sequence>MGKQSREKLARRSLGEDGKEKPKFQYQPGLERVCLFVITWGTYLVLFTPLIINTKFFFPFVAPKTIFFRIIVEIILASYIFLVIINRCWRPRINALTIAVALYLAIFILASFTGVNLERSFWSTNERMTGILTMLHLFALFIILSSVFKERKEWERALGVSVIVGVILSLYILLGKEISTRGGGTIGNTSFMAAYLLFDVFFAIILLLSNFLKKSAWGGFWQIFAGTSLLIMTPVLLNSTGRGAIAAFFGGLFLLGLGFLFFSRKKILKRLAWAIVLVLIISGIVLAVFQPSLAKSEITSTLTEMKSRFIVWENGWKGFLEKPVLGWGPENFIVVFSKYFNPCMFLPQCGSEIWFDRVHNIILDTLVTTGLVGLLSYLAIFIIAIYELLRLTPKIVEKRNIFFPLGLSVLLLVYFFQNLFVFDMINTYLVFFLVLALVSFLTQEQTAGPAAIRRVNPVLAFVIIGATVFVFWTVNIQPLRANAYVIKMVSSQEVDGSSSFFQESLKSWMEKYEPREQFTQKMYKAGYQSISEENKESFQKAFNLAEAEMEKSVKQNYLDFRPRLFLGELYISSYRFSGQEEKIVKAEQILEKAIQLSPTNQQGYWNLAEAKLARGEIAQTLSLLQKAVDLEPKLGYSHWYLAMAYKIAGNYQLALKEAYDAQHNGYNWKDNEEDLKKVIEIYQLAGEDPNLINKNDQDLIDLYLGMIKINPDKVLVWAALAVSYANLGQFERAREAAAKVIELSPDLTPKIEEFLKSLPQ</sequence>
<dbReference type="STRING" id="1801672.A2896_01355"/>
<dbReference type="GO" id="GO:0016020">
    <property type="term" value="C:membrane"/>
    <property type="evidence" value="ECO:0007669"/>
    <property type="project" value="UniProtKB-SubCell"/>
</dbReference>
<organism evidence="11 12">
    <name type="scientific">Candidatus Nealsonbacteria bacterium RIFCSPLOWO2_01_FULL_43_32</name>
    <dbReference type="NCBI Taxonomy" id="1801672"/>
    <lineage>
        <taxon>Bacteria</taxon>
        <taxon>Candidatus Nealsoniibacteriota</taxon>
    </lineage>
</organism>
<dbReference type="Pfam" id="PF04932">
    <property type="entry name" value="Wzy_C"/>
    <property type="match status" value="1"/>
</dbReference>
<dbReference type="PANTHER" id="PTHR37422">
    <property type="entry name" value="TEICHURONIC ACID BIOSYNTHESIS PROTEIN TUAE"/>
    <property type="match status" value="1"/>
</dbReference>
<evidence type="ECO:0000313" key="12">
    <source>
        <dbReference type="Proteomes" id="UP000178647"/>
    </source>
</evidence>
<keyword evidence="5 9" id="KW-1133">Transmembrane helix</keyword>
<feature type="domain" description="O-antigen ligase-related" evidence="10">
    <location>
        <begin position="229"/>
        <end position="378"/>
    </location>
</feature>
<evidence type="ECO:0000313" key="11">
    <source>
        <dbReference type="EMBL" id="OGZ23970.1"/>
    </source>
</evidence>
<gene>
    <name evidence="11" type="ORF">A2896_01355</name>
</gene>
<feature type="transmembrane region" description="Helical" evidence="9">
    <location>
        <begin position="157"/>
        <end position="174"/>
    </location>
</feature>
<feature type="transmembrane region" description="Helical" evidence="9">
    <location>
        <begin position="219"/>
        <end position="237"/>
    </location>
</feature>
<dbReference type="InterPro" id="IPR007016">
    <property type="entry name" value="O-antigen_ligase-rel_domated"/>
</dbReference>
<dbReference type="PROSITE" id="PS50005">
    <property type="entry name" value="TPR"/>
    <property type="match status" value="2"/>
</dbReference>